<proteinExistence type="predicted"/>
<reference evidence="2" key="1">
    <citation type="journal article" date="2019" name="Int. J. Syst. Evol. Microbiol.">
        <title>The Global Catalogue of Microorganisms (GCM) 10K type strain sequencing project: providing services to taxonomists for standard genome sequencing and annotation.</title>
        <authorList>
            <consortium name="The Broad Institute Genomics Platform"/>
            <consortium name="The Broad Institute Genome Sequencing Center for Infectious Disease"/>
            <person name="Wu L."/>
            <person name="Ma J."/>
        </authorList>
    </citation>
    <scope>NUCLEOTIDE SEQUENCE [LARGE SCALE GENOMIC DNA]</scope>
    <source>
        <strain evidence="2">CGMCC 1.15353</strain>
    </source>
</reference>
<dbReference type="EMBL" id="BMIN01000001">
    <property type="protein sequence ID" value="GGC97710.1"/>
    <property type="molecule type" value="Genomic_DNA"/>
</dbReference>
<dbReference type="RefSeq" id="WP_188649898.1">
    <property type="nucleotide sequence ID" value="NZ_BMIN01000001.1"/>
</dbReference>
<evidence type="ECO:0000313" key="1">
    <source>
        <dbReference type="EMBL" id="GGC97710.1"/>
    </source>
</evidence>
<protein>
    <recommendedName>
        <fullName evidence="3">Fur-regulated basic protein A</fullName>
    </recommendedName>
</protein>
<comment type="caution">
    <text evidence="1">The sequence shown here is derived from an EMBL/GenBank/DDBJ whole genome shotgun (WGS) entry which is preliminary data.</text>
</comment>
<evidence type="ECO:0000313" key="2">
    <source>
        <dbReference type="Proteomes" id="UP000642571"/>
    </source>
</evidence>
<sequence length="65" mass="7374">MNGEENLLRKAVNASRRRQYLIDVLLDMDVESSADGTPTKELSLHELEVLHISKKYRFANSGVKS</sequence>
<name>A0ABQ1PI78_9BACI</name>
<dbReference type="Proteomes" id="UP000642571">
    <property type="component" value="Unassembled WGS sequence"/>
</dbReference>
<accession>A0ABQ1PI78</accession>
<organism evidence="1 2">
    <name type="scientific">Pontibacillus salipaludis</name>
    <dbReference type="NCBI Taxonomy" id="1697394"/>
    <lineage>
        <taxon>Bacteria</taxon>
        <taxon>Bacillati</taxon>
        <taxon>Bacillota</taxon>
        <taxon>Bacilli</taxon>
        <taxon>Bacillales</taxon>
        <taxon>Bacillaceae</taxon>
        <taxon>Pontibacillus</taxon>
    </lineage>
</organism>
<evidence type="ECO:0008006" key="3">
    <source>
        <dbReference type="Google" id="ProtNLM"/>
    </source>
</evidence>
<gene>
    <name evidence="1" type="ORF">GCM10011389_01060</name>
</gene>
<keyword evidence="2" id="KW-1185">Reference proteome</keyword>